<proteinExistence type="predicted"/>
<dbReference type="InterPro" id="IPR025202">
    <property type="entry name" value="PLD-like_dom"/>
</dbReference>
<comment type="caution">
    <text evidence="8">The sequence shown here is derived from an EMBL/GenBank/DDBJ whole genome shotgun (WGS) entry which is preliminary data.</text>
</comment>
<dbReference type="Pfam" id="PF13091">
    <property type="entry name" value="PLDc_2"/>
    <property type="match status" value="1"/>
</dbReference>
<dbReference type="InterPro" id="IPR001736">
    <property type="entry name" value="PLipase_D/transphosphatidylase"/>
</dbReference>
<dbReference type="PROSITE" id="PS50035">
    <property type="entry name" value="PLD"/>
    <property type="match status" value="1"/>
</dbReference>
<keyword evidence="5" id="KW-0442">Lipid degradation</keyword>
<dbReference type="SMART" id="SM00155">
    <property type="entry name" value="PLDc"/>
    <property type="match status" value="1"/>
</dbReference>
<keyword evidence="3" id="KW-0677">Repeat</keyword>
<dbReference type="PANTHER" id="PTHR18896">
    <property type="entry name" value="PHOSPHOLIPASE D"/>
    <property type="match status" value="1"/>
</dbReference>
<evidence type="ECO:0000256" key="1">
    <source>
        <dbReference type="ARBA" id="ARBA00000798"/>
    </source>
</evidence>
<evidence type="ECO:0000313" key="9">
    <source>
        <dbReference type="Proteomes" id="UP001363151"/>
    </source>
</evidence>
<keyword evidence="6" id="KW-0443">Lipid metabolism</keyword>
<dbReference type="SUPFAM" id="SSF56024">
    <property type="entry name" value="Phospholipase D/nuclease"/>
    <property type="match status" value="1"/>
</dbReference>
<evidence type="ECO:0000256" key="3">
    <source>
        <dbReference type="ARBA" id="ARBA00022737"/>
    </source>
</evidence>
<evidence type="ECO:0000256" key="4">
    <source>
        <dbReference type="ARBA" id="ARBA00022801"/>
    </source>
</evidence>
<dbReference type="Gene3D" id="3.30.870.10">
    <property type="entry name" value="Endonuclease Chain A"/>
    <property type="match status" value="1"/>
</dbReference>
<name>A0ABR1FVN3_AURAN</name>
<gene>
    <name evidence="8" type="ORF">SO694_00028037</name>
</gene>
<feature type="domain" description="PLD phosphodiesterase" evidence="7">
    <location>
        <begin position="1"/>
        <end position="27"/>
    </location>
</feature>
<dbReference type="EMBL" id="JBBJCI010000223">
    <property type="protein sequence ID" value="KAK7239566.1"/>
    <property type="molecule type" value="Genomic_DNA"/>
</dbReference>
<accession>A0ABR1FVN3</accession>
<evidence type="ECO:0000259" key="7">
    <source>
        <dbReference type="PROSITE" id="PS50035"/>
    </source>
</evidence>
<evidence type="ECO:0000256" key="2">
    <source>
        <dbReference type="ARBA" id="ARBA00012027"/>
    </source>
</evidence>
<organism evidence="8 9">
    <name type="scientific">Aureococcus anophagefferens</name>
    <name type="common">Harmful bloom alga</name>
    <dbReference type="NCBI Taxonomy" id="44056"/>
    <lineage>
        <taxon>Eukaryota</taxon>
        <taxon>Sar</taxon>
        <taxon>Stramenopiles</taxon>
        <taxon>Ochrophyta</taxon>
        <taxon>Pelagophyceae</taxon>
        <taxon>Pelagomonadales</taxon>
        <taxon>Pelagomonadaceae</taxon>
        <taxon>Aureococcus</taxon>
    </lineage>
</organism>
<dbReference type="Proteomes" id="UP001363151">
    <property type="component" value="Unassembled WGS sequence"/>
</dbReference>
<keyword evidence="9" id="KW-1185">Reference proteome</keyword>
<dbReference type="PANTHER" id="PTHR18896:SF76">
    <property type="entry name" value="PHOSPHOLIPASE"/>
    <property type="match status" value="1"/>
</dbReference>
<dbReference type="EC" id="3.1.4.4" evidence="2"/>
<reference evidence="8 9" key="1">
    <citation type="submission" date="2024-03" db="EMBL/GenBank/DDBJ databases">
        <title>Aureococcus anophagefferens CCMP1851 and Kratosvirus quantuckense: Draft genome of a second virus-susceptible host strain in the model system.</title>
        <authorList>
            <person name="Chase E."/>
            <person name="Truchon A.R."/>
            <person name="Schepens W."/>
            <person name="Wilhelm S.W."/>
        </authorList>
    </citation>
    <scope>NUCLEOTIDE SEQUENCE [LARGE SCALE GENOMIC DNA]</scope>
    <source>
        <strain evidence="8 9">CCMP1851</strain>
    </source>
</reference>
<evidence type="ECO:0000313" key="8">
    <source>
        <dbReference type="EMBL" id="KAK7239566.1"/>
    </source>
</evidence>
<sequence>MVYVHSKLLVADDAVAIVGSANVNDRSLLGDRDTEVCLVVEDRAAVRDLRLKLLRAHLGMEPLPGHGTPHVDHFDRPHHRKWDDDLDDLDSPRVWQTILDVVALNTQLLEAAFDDVPWDDVATLADAKAALGLSAVSRHARICSSTLGLGAERTALS</sequence>
<comment type="catalytic activity">
    <reaction evidence="1">
        <text>a 1,2-diacyl-sn-glycero-3-phosphocholine + H2O = a 1,2-diacyl-sn-glycero-3-phosphate + choline + H(+)</text>
        <dbReference type="Rhea" id="RHEA:14445"/>
        <dbReference type="ChEBI" id="CHEBI:15354"/>
        <dbReference type="ChEBI" id="CHEBI:15377"/>
        <dbReference type="ChEBI" id="CHEBI:15378"/>
        <dbReference type="ChEBI" id="CHEBI:57643"/>
        <dbReference type="ChEBI" id="CHEBI:58608"/>
        <dbReference type="EC" id="3.1.4.4"/>
    </reaction>
</comment>
<dbReference type="InterPro" id="IPR015679">
    <property type="entry name" value="PLipase_D_fam"/>
</dbReference>
<keyword evidence="4" id="KW-0378">Hydrolase</keyword>
<evidence type="ECO:0000256" key="5">
    <source>
        <dbReference type="ARBA" id="ARBA00022963"/>
    </source>
</evidence>
<evidence type="ECO:0000256" key="6">
    <source>
        <dbReference type="ARBA" id="ARBA00023098"/>
    </source>
</evidence>
<protein>
    <recommendedName>
        <fullName evidence="2">phospholipase D</fullName>
        <ecNumber evidence="2">3.1.4.4</ecNumber>
    </recommendedName>
</protein>